<dbReference type="EMBL" id="LVVK01000015">
    <property type="protein sequence ID" value="OPB41642.1"/>
    <property type="molecule type" value="Genomic_DNA"/>
</dbReference>
<evidence type="ECO:0000256" key="4">
    <source>
        <dbReference type="ARBA" id="ARBA00023136"/>
    </source>
</evidence>
<dbReference type="PANTHER" id="PTHR23501">
    <property type="entry name" value="MAJOR FACILITATOR SUPERFAMILY"/>
    <property type="match status" value="1"/>
</dbReference>
<evidence type="ECO:0000256" key="5">
    <source>
        <dbReference type="SAM" id="Phobius"/>
    </source>
</evidence>
<evidence type="ECO:0000256" key="1">
    <source>
        <dbReference type="ARBA" id="ARBA00004141"/>
    </source>
</evidence>
<dbReference type="Gene3D" id="1.20.1720.10">
    <property type="entry name" value="Multidrug resistance protein D"/>
    <property type="match status" value="1"/>
</dbReference>
<dbReference type="GO" id="GO:0022857">
    <property type="term" value="F:transmembrane transporter activity"/>
    <property type="evidence" value="ECO:0007669"/>
    <property type="project" value="InterPro"/>
</dbReference>
<feature type="domain" description="Major facilitator superfamily (MFS) profile" evidence="6">
    <location>
        <begin position="54"/>
        <end position="212"/>
    </location>
</feature>
<dbReference type="PROSITE" id="PS50850">
    <property type="entry name" value="MFS"/>
    <property type="match status" value="1"/>
</dbReference>
<dbReference type="SUPFAM" id="SSF103473">
    <property type="entry name" value="MFS general substrate transporter"/>
    <property type="match status" value="1"/>
</dbReference>
<dbReference type="PANTHER" id="PTHR23501:SF43">
    <property type="entry name" value="MULTIDRUG TRANSPORTER, PUTATIVE (AFU_ORTHOLOGUE AFUA_6G03040)-RELATED"/>
    <property type="match status" value="1"/>
</dbReference>
<reference evidence="7 8" key="1">
    <citation type="submission" date="2016-04" db="EMBL/GenBank/DDBJ databases">
        <title>Multiple horizontal gene transfer events from other fungi enriched the ability of the initially mycotrophic fungus Trichoderma (Ascomycota) to feed on dead plant biomass.</title>
        <authorList>
            <person name="Atanasova L."/>
            <person name="Chenthamara K."/>
            <person name="Zhang J."/>
            <person name="Grujic M."/>
            <person name="Henrissat B."/>
            <person name="Kuo A."/>
            <person name="Aertz A."/>
            <person name="Salamov A."/>
            <person name="Lipzen A."/>
            <person name="Labutti K."/>
            <person name="Barry K."/>
            <person name="Miao Y."/>
            <person name="Rahimi M.J."/>
            <person name="Shen Q."/>
            <person name="Grigoriev I.V."/>
            <person name="Kubicek C.P."/>
            <person name="Druzhinina I.S."/>
        </authorList>
    </citation>
    <scope>NUCLEOTIDE SEQUENCE [LARGE SCALE GENOMIC DNA]</scope>
    <source>
        <strain evidence="7 8">NJAU 4742</strain>
    </source>
</reference>
<dbReference type="InterPro" id="IPR020846">
    <property type="entry name" value="MFS_dom"/>
</dbReference>
<dbReference type="OrthoDB" id="440553at2759"/>
<evidence type="ECO:0000259" key="6">
    <source>
        <dbReference type="PROSITE" id="PS50850"/>
    </source>
</evidence>
<dbReference type="AlphaFoldDB" id="A0A1T3CKR0"/>
<evidence type="ECO:0000313" key="7">
    <source>
        <dbReference type="EMBL" id="OPB41642.1"/>
    </source>
</evidence>
<dbReference type="Proteomes" id="UP000191004">
    <property type="component" value="Unassembled WGS sequence"/>
</dbReference>
<evidence type="ECO:0000256" key="3">
    <source>
        <dbReference type="ARBA" id="ARBA00022989"/>
    </source>
</evidence>
<keyword evidence="8" id="KW-1185">Reference proteome</keyword>
<dbReference type="GO" id="GO:0005886">
    <property type="term" value="C:plasma membrane"/>
    <property type="evidence" value="ECO:0007669"/>
    <property type="project" value="TreeGrafter"/>
</dbReference>
<comment type="subcellular location">
    <subcellularLocation>
        <location evidence="1">Membrane</location>
        <topology evidence="1">Multi-pass membrane protein</topology>
    </subcellularLocation>
</comment>
<evidence type="ECO:0000256" key="2">
    <source>
        <dbReference type="ARBA" id="ARBA00022692"/>
    </source>
</evidence>
<dbReference type="PROSITE" id="PS00216">
    <property type="entry name" value="SUGAR_TRANSPORT_1"/>
    <property type="match status" value="1"/>
</dbReference>
<name>A0A1T3CKR0_9HYPO</name>
<dbReference type="Pfam" id="PF07690">
    <property type="entry name" value="MFS_1"/>
    <property type="match status" value="1"/>
</dbReference>
<keyword evidence="4 5" id="KW-0472">Membrane</keyword>
<comment type="caution">
    <text evidence="7">The sequence shown here is derived from an EMBL/GenBank/DDBJ whole genome shotgun (WGS) entry which is preliminary data.</text>
</comment>
<dbReference type="InterPro" id="IPR005829">
    <property type="entry name" value="Sugar_transporter_CS"/>
</dbReference>
<feature type="transmembrane region" description="Helical" evidence="5">
    <location>
        <begin position="52"/>
        <end position="77"/>
    </location>
</feature>
<sequence>MTTEYRVSLSYPNPSLGQMVAGSQASNSMDDEASRAKIGYGSSSQVTGLHQAALVITLLVGLLISTLDTTIVSTSLVTISNDLGDFVNAPWIVLAYLLTYMGFAVCISKMSDIYGRKNILILSWVIFSGFSLGCANSKHMTALIVCRAFQGIGASGLYSLTQIALVEVGPVHRPSLIGAMIGATLAIAFVLGPLLGGLISRLSDWRWLFNLK</sequence>
<evidence type="ECO:0000313" key="8">
    <source>
        <dbReference type="Proteomes" id="UP000191004"/>
    </source>
</evidence>
<dbReference type="InterPro" id="IPR036259">
    <property type="entry name" value="MFS_trans_sf"/>
</dbReference>
<gene>
    <name evidence="7" type="ORF">A0O28_0083620</name>
</gene>
<proteinExistence type="predicted"/>
<organism evidence="7 8">
    <name type="scientific">Trichoderma guizhouense</name>
    <dbReference type="NCBI Taxonomy" id="1491466"/>
    <lineage>
        <taxon>Eukaryota</taxon>
        <taxon>Fungi</taxon>
        <taxon>Dikarya</taxon>
        <taxon>Ascomycota</taxon>
        <taxon>Pezizomycotina</taxon>
        <taxon>Sordariomycetes</taxon>
        <taxon>Hypocreomycetidae</taxon>
        <taxon>Hypocreales</taxon>
        <taxon>Hypocreaceae</taxon>
        <taxon>Trichoderma</taxon>
    </lineage>
</organism>
<dbReference type="PRINTS" id="PR01036">
    <property type="entry name" value="TCRTETB"/>
</dbReference>
<keyword evidence="2 5" id="KW-0812">Transmembrane</keyword>
<feature type="transmembrane region" description="Helical" evidence="5">
    <location>
        <begin position="176"/>
        <end position="199"/>
    </location>
</feature>
<keyword evidence="3 5" id="KW-1133">Transmembrane helix</keyword>
<protein>
    <recommendedName>
        <fullName evidence="6">Major facilitator superfamily (MFS) profile domain-containing protein</fullName>
    </recommendedName>
</protein>
<dbReference type="InterPro" id="IPR011701">
    <property type="entry name" value="MFS"/>
</dbReference>
<accession>A0A1T3CKR0</accession>
<feature type="transmembrane region" description="Helical" evidence="5">
    <location>
        <begin position="89"/>
        <end position="107"/>
    </location>
</feature>